<organism evidence="2 3">
    <name type="scientific">Apiospora marii</name>
    <dbReference type="NCBI Taxonomy" id="335849"/>
    <lineage>
        <taxon>Eukaryota</taxon>
        <taxon>Fungi</taxon>
        <taxon>Dikarya</taxon>
        <taxon>Ascomycota</taxon>
        <taxon>Pezizomycotina</taxon>
        <taxon>Sordariomycetes</taxon>
        <taxon>Xylariomycetidae</taxon>
        <taxon>Amphisphaeriales</taxon>
        <taxon>Apiosporaceae</taxon>
        <taxon>Apiospora</taxon>
    </lineage>
</organism>
<dbReference type="EMBL" id="JAQQWI010000004">
    <property type="protein sequence ID" value="KAK8036464.1"/>
    <property type="molecule type" value="Genomic_DNA"/>
</dbReference>
<accession>A0ABR1SQ47</accession>
<evidence type="ECO:0000313" key="3">
    <source>
        <dbReference type="Proteomes" id="UP001396898"/>
    </source>
</evidence>
<feature type="region of interest" description="Disordered" evidence="1">
    <location>
        <begin position="1"/>
        <end position="22"/>
    </location>
</feature>
<dbReference type="Proteomes" id="UP001396898">
    <property type="component" value="Unassembled WGS sequence"/>
</dbReference>
<comment type="caution">
    <text evidence="2">The sequence shown here is derived from an EMBL/GenBank/DDBJ whole genome shotgun (WGS) entry which is preliminary data.</text>
</comment>
<protein>
    <submittedName>
        <fullName evidence="2">Uncharacterized protein</fullName>
    </submittedName>
</protein>
<evidence type="ECO:0000313" key="2">
    <source>
        <dbReference type="EMBL" id="KAK8036464.1"/>
    </source>
</evidence>
<evidence type="ECO:0000256" key="1">
    <source>
        <dbReference type="SAM" id="MobiDB-lite"/>
    </source>
</evidence>
<gene>
    <name evidence="2" type="ORF">PG991_001601</name>
</gene>
<feature type="compositionally biased region" description="Polar residues" evidence="1">
    <location>
        <begin position="1"/>
        <end position="17"/>
    </location>
</feature>
<sequence length="147" mass="16698">MRKTSTPKSDCPSQSQAPEMDWEADWQKQMRSVLDTKAAGPNQNTAMLPITWKSGWTPATVKALLQEAVAKTVSGKVPLLQFSERVMAFKCFMFVYIWTTQRAVLYGSHREELYRARFTEKSMNSLKQSATFAELNKAIDGLVEEKL</sequence>
<name>A0ABR1SQ47_9PEZI</name>
<proteinExistence type="predicted"/>
<keyword evidence="3" id="KW-1185">Reference proteome</keyword>
<reference evidence="2 3" key="1">
    <citation type="submission" date="2023-01" db="EMBL/GenBank/DDBJ databases">
        <title>Analysis of 21 Apiospora genomes using comparative genomics revels a genus with tremendous synthesis potential of carbohydrate active enzymes and secondary metabolites.</title>
        <authorList>
            <person name="Sorensen T."/>
        </authorList>
    </citation>
    <scope>NUCLEOTIDE SEQUENCE [LARGE SCALE GENOMIC DNA]</scope>
    <source>
        <strain evidence="2 3">CBS 20057</strain>
    </source>
</reference>